<sequence>MATENDIIRESDNSRVPAQMVSIQPMGTNIMIAKACDQSLNIPPNTTLNEHHEVEASKSLGVKNGGDFRLGYFGVGIKGYQIVGNHPVTQIPVNYTNQHQPFDQNLFYSIPMCARPLDDDLTQQEREPYRMRTVKIIDGVPTAFYWLHTVGTDEFIPKTKRGYRNPATGNEVPEDYVYRQESLNPTPISLNSDGTVPLSNTFLMSSGILDLSLSGSQLEELRNVCRLLFGDPSLAAISEYQIVWGIESTTEGQGAGGTTFRYKELISAVTQYVVSERHARDANANGEIVLKFDLGGAYPMLLEE</sequence>
<dbReference type="Pfam" id="PF23838">
    <property type="entry name" value="DUF7208"/>
    <property type="match status" value="1"/>
</dbReference>
<dbReference type="KEGG" id="vg:40075069"/>
<dbReference type="Proteomes" id="UP000221243">
    <property type="component" value="Segment"/>
</dbReference>
<evidence type="ECO:0000313" key="1">
    <source>
        <dbReference type="EMBL" id="BAW98262.1"/>
    </source>
</evidence>
<proteinExistence type="predicted"/>
<protein>
    <submittedName>
        <fullName evidence="1">Phage protein</fullName>
    </submittedName>
</protein>
<accession>A0A1Q2U2S0</accession>
<dbReference type="RefSeq" id="YP_009599340.1">
    <property type="nucleotide sequence ID" value="NC_041916.1"/>
</dbReference>
<evidence type="ECO:0000313" key="2">
    <source>
        <dbReference type="Proteomes" id="UP000221243"/>
    </source>
</evidence>
<keyword evidence="2" id="KW-1185">Reference proteome</keyword>
<dbReference type="OrthoDB" id="6895at10239"/>
<reference evidence="1 2" key="1">
    <citation type="submission" date="2017-01" db="EMBL/GenBank/DDBJ databases">
        <title>Complete Genome Sequence of Vibrio Parahaemolyticus Bacteriophage pTD1.</title>
        <authorList>
            <person name="Midorikawa Y."/>
            <person name="Sano M."/>
        </authorList>
    </citation>
    <scope>NUCLEOTIDE SEQUENCE [LARGE SCALE GENOMIC DNA]</scope>
    <source>
        <strain evidence="1">PTD1</strain>
    </source>
</reference>
<name>A0A1Q2U2S0_9CAUD</name>
<dbReference type="InterPro" id="IPR055632">
    <property type="entry name" value="DUF7208"/>
</dbReference>
<organism evidence="1 2">
    <name type="scientific">Vibrio phage pTD1</name>
    <dbReference type="NCBI Taxonomy" id="1938577"/>
    <lineage>
        <taxon>Viruses</taxon>
        <taxon>Duplodnaviria</taxon>
        <taxon>Heunggongvirae</taxon>
        <taxon>Uroviricota</taxon>
        <taxon>Caudoviricetes</taxon>
        <taxon>Chimalliviridae</taxon>
        <taxon>Gorgonvirinae</taxon>
        <taxon>Tidunavirus</taxon>
        <taxon>Tidunavirus pTD1</taxon>
    </lineage>
</organism>
<dbReference type="GeneID" id="40075069"/>
<dbReference type="EMBL" id="AP017972">
    <property type="protein sequence ID" value="BAW98262.1"/>
    <property type="molecule type" value="Genomic_DNA"/>
</dbReference>